<protein>
    <submittedName>
        <fullName evidence="1">Uncharacterized protein</fullName>
    </submittedName>
</protein>
<proteinExistence type="predicted"/>
<reference evidence="1" key="2">
    <citation type="journal article" date="2015" name="Fish Shellfish Immunol.">
        <title>Early steps in the European eel (Anguilla anguilla)-Vibrio vulnificus interaction in the gills: Role of the RtxA13 toxin.</title>
        <authorList>
            <person name="Callol A."/>
            <person name="Pajuelo D."/>
            <person name="Ebbesson L."/>
            <person name="Teles M."/>
            <person name="MacKenzie S."/>
            <person name="Amaro C."/>
        </authorList>
    </citation>
    <scope>NUCLEOTIDE SEQUENCE</scope>
</reference>
<reference evidence="1" key="1">
    <citation type="submission" date="2014-11" db="EMBL/GenBank/DDBJ databases">
        <authorList>
            <person name="Amaro Gonzalez C."/>
        </authorList>
    </citation>
    <scope>NUCLEOTIDE SEQUENCE</scope>
</reference>
<sequence>MTLSSIMTGFPVQNTITETTQQPQPVKNVCVCVCVCVCLRSPQKLPTG</sequence>
<name>A0A0E9P6H1_ANGAN</name>
<dbReference type="AlphaFoldDB" id="A0A0E9P6H1"/>
<accession>A0A0E9P6H1</accession>
<evidence type="ECO:0000313" key="1">
    <source>
        <dbReference type="EMBL" id="JAG99871.1"/>
    </source>
</evidence>
<organism evidence="1">
    <name type="scientific">Anguilla anguilla</name>
    <name type="common">European freshwater eel</name>
    <name type="synonym">Muraena anguilla</name>
    <dbReference type="NCBI Taxonomy" id="7936"/>
    <lineage>
        <taxon>Eukaryota</taxon>
        <taxon>Metazoa</taxon>
        <taxon>Chordata</taxon>
        <taxon>Craniata</taxon>
        <taxon>Vertebrata</taxon>
        <taxon>Euteleostomi</taxon>
        <taxon>Actinopterygii</taxon>
        <taxon>Neopterygii</taxon>
        <taxon>Teleostei</taxon>
        <taxon>Anguilliformes</taxon>
        <taxon>Anguillidae</taxon>
        <taxon>Anguilla</taxon>
    </lineage>
</organism>
<dbReference type="EMBL" id="GBXM01108705">
    <property type="protein sequence ID" value="JAG99871.1"/>
    <property type="molecule type" value="Transcribed_RNA"/>
</dbReference>